<keyword evidence="1" id="KW-0732">Signal</keyword>
<organism evidence="2 3">
    <name type="scientific">Flavobacterium aureirubrum</name>
    <dbReference type="NCBI Taxonomy" id="3133147"/>
    <lineage>
        <taxon>Bacteria</taxon>
        <taxon>Pseudomonadati</taxon>
        <taxon>Bacteroidota</taxon>
        <taxon>Flavobacteriia</taxon>
        <taxon>Flavobacteriales</taxon>
        <taxon>Flavobacteriaceae</taxon>
        <taxon>Flavobacterium</taxon>
    </lineage>
</organism>
<feature type="chain" id="PRO_5045177310" description="Outer membrane translocation and assembly module TamA" evidence="1">
    <location>
        <begin position="22"/>
        <end position="555"/>
    </location>
</feature>
<evidence type="ECO:0008006" key="4">
    <source>
        <dbReference type="Google" id="ProtNLM"/>
    </source>
</evidence>
<gene>
    <name evidence="2" type="ORF">WFZ85_13630</name>
</gene>
<sequence>MKKFLLYLFLLVCNCNAFSQAFYLKIIGSNEKETKIIDSISYTKKHINTKSIVEENNMLLEKLNKKGYIEAQITEKFQQNDTTFSFKYIIGKKVDFIHIYVEKKNQESLTNIYTLKNDTLYLPYEDSDNFLNTILKKLESAGFSMAKVKLDKLERKDNHLTANLLIIKEIKRQLNDIVINGYEKFPLGHKKNLIRLYRNRTFNQKNLDNLFTDINKFRFVKQGKYPEILFTKDSTKVYIYLDKVKSNTFDGYIGFNNDENRNIVFSGYLDLVLNNILNSGEKFTLYWRSDGQDQRTFNFGLELPYIFKSPVGLKAELNIFQQDSTFQNTRTAIDLGYFFNYNTRFYLGYQATESSDIQNSNTATLSDFNNSFITSTFEFLDFKNDDFLFPEKTSFLFKVGTGTRDSKLISDSQLFTSLFLKHNFYLNEKNIINIRSQNYYLQSDNYIVSELYRFGGINSIRGFNENSLQGNVFGSILTEYRYVLAPSIYVHSIIDYGFAQDKTANTQENLLGLGFGFGLLTKNGLFNIVYANGSTGNQTITLTNSIIHISFKANF</sequence>
<reference evidence="2 3" key="1">
    <citation type="submission" date="2024-03" db="EMBL/GenBank/DDBJ databases">
        <title>Two novel species of the genus Flavobacterium exhibiting potentially degradation of complex polysaccharides.</title>
        <authorList>
            <person name="Lian X."/>
        </authorList>
    </citation>
    <scope>NUCLEOTIDE SEQUENCE [LARGE SCALE GENOMIC DNA]</scope>
    <source>
        <strain evidence="3">j3</strain>
    </source>
</reference>
<feature type="signal peptide" evidence="1">
    <location>
        <begin position="1"/>
        <end position="21"/>
    </location>
</feature>
<name>A0ABU9N816_9FLAO</name>
<dbReference type="Proteomes" id="UP001460072">
    <property type="component" value="Unassembled WGS sequence"/>
</dbReference>
<evidence type="ECO:0000313" key="2">
    <source>
        <dbReference type="EMBL" id="MEM0543658.1"/>
    </source>
</evidence>
<evidence type="ECO:0000256" key="1">
    <source>
        <dbReference type="SAM" id="SignalP"/>
    </source>
</evidence>
<keyword evidence="3" id="KW-1185">Reference proteome</keyword>
<dbReference type="EMBL" id="JBCGDO010000022">
    <property type="protein sequence ID" value="MEM0543658.1"/>
    <property type="molecule type" value="Genomic_DNA"/>
</dbReference>
<comment type="caution">
    <text evidence="2">The sequence shown here is derived from an EMBL/GenBank/DDBJ whole genome shotgun (WGS) entry which is preliminary data.</text>
</comment>
<dbReference type="Gene3D" id="2.40.160.50">
    <property type="entry name" value="membrane protein fhac: a member of the omp85/tpsb transporter family"/>
    <property type="match status" value="1"/>
</dbReference>
<accession>A0ABU9N816</accession>
<dbReference type="RefSeq" id="WP_342696837.1">
    <property type="nucleotide sequence ID" value="NZ_JBCGDO010000022.1"/>
</dbReference>
<protein>
    <recommendedName>
        <fullName evidence="4">Outer membrane translocation and assembly module TamA</fullName>
    </recommendedName>
</protein>
<proteinExistence type="predicted"/>
<evidence type="ECO:0000313" key="3">
    <source>
        <dbReference type="Proteomes" id="UP001460072"/>
    </source>
</evidence>